<organism evidence="3 4">
    <name type="scientific">Paenibacillus cremeus</name>
    <dbReference type="NCBI Taxonomy" id="2163881"/>
    <lineage>
        <taxon>Bacteria</taxon>
        <taxon>Bacillati</taxon>
        <taxon>Bacillota</taxon>
        <taxon>Bacilli</taxon>
        <taxon>Bacillales</taxon>
        <taxon>Paenibacillaceae</taxon>
        <taxon>Paenibacillus</taxon>
    </lineage>
</organism>
<dbReference type="Pfam" id="PF00534">
    <property type="entry name" value="Glycos_transf_1"/>
    <property type="match status" value="1"/>
</dbReference>
<feature type="domain" description="Glycosyl transferase family 1" evidence="1">
    <location>
        <begin position="199"/>
        <end position="365"/>
    </location>
</feature>
<dbReference type="EMBL" id="VNJI01000081">
    <property type="protein sequence ID" value="TVX99419.1"/>
    <property type="molecule type" value="Genomic_DNA"/>
</dbReference>
<dbReference type="Pfam" id="PF13439">
    <property type="entry name" value="Glyco_transf_4"/>
    <property type="match status" value="1"/>
</dbReference>
<dbReference type="SUPFAM" id="SSF53756">
    <property type="entry name" value="UDP-Glycosyltransferase/glycogen phosphorylase"/>
    <property type="match status" value="1"/>
</dbReference>
<feature type="domain" description="Glycosyltransferase subfamily 4-like N-terminal" evidence="2">
    <location>
        <begin position="45"/>
        <end position="194"/>
    </location>
</feature>
<dbReference type="InterPro" id="IPR028098">
    <property type="entry name" value="Glyco_trans_4-like_N"/>
</dbReference>
<dbReference type="CDD" id="cd03801">
    <property type="entry name" value="GT4_PimA-like"/>
    <property type="match status" value="1"/>
</dbReference>
<dbReference type="PANTHER" id="PTHR45947:SF3">
    <property type="entry name" value="SULFOQUINOVOSYL TRANSFERASE SQD2"/>
    <property type="match status" value="1"/>
</dbReference>
<dbReference type="GO" id="GO:0016757">
    <property type="term" value="F:glycosyltransferase activity"/>
    <property type="evidence" value="ECO:0007669"/>
    <property type="project" value="InterPro"/>
</dbReference>
<dbReference type="Gene3D" id="3.40.50.2000">
    <property type="entry name" value="Glycogen Phosphorylase B"/>
    <property type="match status" value="2"/>
</dbReference>
<reference evidence="3 4" key="1">
    <citation type="submission" date="2019-07" db="EMBL/GenBank/DDBJ databases">
        <authorList>
            <person name="Kim J."/>
        </authorList>
    </citation>
    <scope>NUCLEOTIDE SEQUENCE [LARGE SCALE GENOMIC DNA]</scope>
    <source>
        <strain evidence="3 4">JC52</strain>
    </source>
</reference>
<dbReference type="PANTHER" id="PTHR45947">
    <property type="entry name" value="SULFOQUINOVOSYL TRANSFERASE SQD2"/>
    <property type="match status" value="1"/>
</dbReference>
<sequence>MACMNNLNMITQMRRRRQEVIFFIMHILIIAPEQIPVPPPVGGSVEHSIYQIARNISPEHQVTIISRLRSGYPKKKILGNITLIRVAGRNKHDYLSNVIKTVKGQHYDMIQIDNRPRFVPTVRKAFPHTKISVFLHSTTFISSPMTTKKQAASDLSGANCIVGNSLSLQNHLKRTFPAISGKVRYVHLGVDLDQFRPRKKKTTSAHRPFVILFAGRLIPRKGIPVLMKAIKIVRKSIPSARLHIAGGTGKLSYKKYLKELASSLRISVTFKGYVPRSQMPGFYRSGDCFVCPSQGHEAFGLVNVEAMASGIPTIASRNGGIPEIINHQQNGILVTNYRSPEAFAKEITNLAQNPSLAKKLSKQARIDVTEKFSWRAAARKLEKIYTSNISQ</sequence>
<dbReference type="Proteomes" id="UP000317036">
    <property type="component" value="Unassembled WGS sequence"/>
</dbReference>
<evidence type="ECO:0000313" key="3">
    <source>
        <dbReference type="EMBL" id="TVX99419.1"/>
    </source>
</evidence>
<comment type="caution">
    <text evidence="3">The sequence shown here is derived from an EMBL/GenBank/DDBJ whole genome shotgun (WGS) entry which is preliminary data.</text>
</comment>
<proteinExistence type="predicted"/>
<dbReference type="InterPro" id="IPR001296">
    <property type="entry name" value="Glyco_trans_1"/>
</dbReference>
<evidence type="ECO:0000259" key="1">
    <source>
        <dbReference type="Pfam" id="PF00534"/>
    </source>
</evidence>
<dbReference type="InterPro" id="IPR050194">
    <property type="entry name" value="Glycosyltransferase_grp1"/>
</dbReference>
<dbReference type="AlphaFoldDB" id="A0A559JHS1"/>
<name>A0A559JHS1_9BACL</name>
<evidence type="ECO:0000259" key="2">
    <source>
        <dbReference type="Pfam" id="PF13439"/>
    </source>
</evidence>
<accession>A0A559JHS1</accession>
<keyword evidence="3" id="KW-0808">Transferase</keyword>
<dbReference type="OrthoDB" id="139410at2"/>
<protein>
    <submittedName>
        <fullName evidence="3">Glycosyltransferase family 4 protein</fullName>
    </submittedName>
</protein>
<gene>
    <name evidence="3" type="ORF">FPZ49_33810</name>
</gene>
<evidence type="ECO:0000313" key="4">
    <source>
        <dbReference type="Proteomes" id="UP000317036"/>
    </source>
</evidence>
<keyword evidence="4" id="KW-1185">Reference proteome</keyword>